<feature type="coiled-coil region" evidence="1">
    <location>
        <begin position="62"/>
        <end position="89"/>
    </location>
</feature>
<keyword evidence="1" id="KW-0175">Coiled coil</keyword>
<dbReference type="InterPro" id="IPR000210">
    <property type="entry name" value="BTB/POZ_dom"/>
</dbReference>
<organism evidence="4 5">
    <name type="scientific">Trichogramma brassicae</name>
    <dbReference type="NCBI Taxonomy" id="86971"/>
    <lineage>
        <taxon>Eukaryota</taxon>
        <taxon>Metazoa</taxon>
        <taxon>Ecdysozoa</taxon>
        <taxon>Arthropoda</taxon>
        <taxon>Hexapoda</taxon>
        <taxon>Insecta</taxon>
        <taxon>Pterygota</taxon>
        <taxon>Neoptera</taxon>
        <taxon>Endopterygota</taxon>
        <taxon>Hymenoptera</taxon>
        <taxon>Apocrita</taxon>
        <taxon>Proctotrupomorpha</taxon>
        <taxon>Chalcidoidea</taxon>
        <taxon>Trichogrammatidae</taxon>
        <taxon>Trichogramma</taxon>
    </lineage>
</organism>
<feature type="region of interest" description="Disordered" evidence="2">
    <location>
        <begin position="1"/>
        <end position="42"/>
    </location>
</feature>
<feature type="region of interest" description="Disordered" evidence="2">
    <location>
        <begin position="637"/>
        <end position="661"/>
    </location>
</feature>
<dbReference type="GO" id="GO:0051260">
    <property type="term" value="P:protein homooligomerization"/>
    <property type="evidence" value="ECO:0007669"/>
    <property type="project" value="InterPro"/>
</dbReference>
<dbReference type="PANTHER" id="PTHR14958:SF29">
    <property type="entry name" value="INSOMNIAC, ISOFORM B"/>
    <property type="match status" value="1"/>
</dbReference>
<reference evidence="4 5" key="1">
    <citation type="submission" date="2020-02" db="EMBL/GenBank/DDBJ databases">
        <authorList>
            <person name="Ferguson B K."/>
        </authorList>
    </citation>
    <scope>NUCLEOTIDE SEQUENCE [LARGE SCALE GENOMIC DNA]</scope>
</reference>
<dbReference type="FunFam" id="3.30.710.10:FF:000005">
    <property type="entry name" value="Potassium channel tetramerization domain-containing 17"/>
    <property type="match status" value="1"/>
</dbReference>
<gene>
    <name evidence="4" type="ORF">TBRA_LOCUS11105</name>
</gene>
<feature type="compositionally biased region" description="Low complexity" evidence="2">
    <location>
        <begin position="723"/>
        <end position="737"/>
    </location>
</feature>
<dbReference type="Pfam" id="PF02214">
    <property type="entry name" value="BTB_2"/>
    <property type="match status" value="1"/>
</dbReference>
<feature type="compositionally biased region" description="Basic residues" evidence="2">
    <location>
        <begin position="648"/>
        <end position="661"/>
    </location>
</feature>
<dbReference type="InterPro" id="IPR011333">
    <property type="entry name" value="SKP1/BTB/POZ_sf"/>
</dbReference>
<dbReference type="AlphaFoldDB" id="A0A6H5IPN0"/>
<dbReference type="SMART" id="SM00225">
    <property type="entry name" value="BTB"/>
    <property type="match status" value="1"/>
</dbReference>
<feature type="region of interest" description="Disordered" evidence="2">
    <location>
        <begin position="714"/>
        <end position="737"/>
    </location>
</feature>
<accession>A0A6H5IPN0</accession>
<dbReference type="GO" id="GO:0005737">
    <property type="term" value="C:cytoplasm"/>
    <property type="evidence" value="ECO:0007669"/>
    <property type="project" value="TreeGrafter"/>
</dbReference>
<evidence type="ECO:0000313" key="5">
    <source>
        <dbReference type="Proteomes" id="UP000479190"/>
    </source>
</evidence>
<dbReference type="PANTHER" id="PTHR14958">
    <property type="entry name" value="POTASSIUM CHANNEL TETRAMERISATION DOMAIN CONTAINING PROTEIN"/>
    <property type="match status" value="1"/>
</dbReference>
<dbReference type="Gene3D" id="3.30.70.2000">
    <property type="match status" value="1"/>
</dbReference>
<dbReference type="Proteomes" id="UP000479190">
    <property type="component" value="Unassembled WGS sequence"/>
</dbReference>
<evidence type="ECO:0000256" key="1">
    <source>
        <dbReference type="SAM" id="Coils"/>
    </source>
</evidence>
<dbReference type="OrthoDB" id="1244179at2759"/>
<dbReference type="Gene3D" id="6.10.140.750">
    <property type="match status" value="1"/>
</dbReference>
<proteinExistence type="predicted"/>
<sequence length="825" mass="93075">MEEMQVDTSASSDNADLIEKIGEQESEEKAEDGGCIGGTTSVETQVNCSPGPDPVVSLHKRVENIVSLMSELNEQLEILSNERRTSTLKTQWSIIEEFKTVKSQSGKPSKIWHNSLFFRMYFVEKELDDIFLAALRHSSLLCKHLNNLNDKIVGKNESRAASYVQQQQQPQHRDEASLELLLPTSRTQELLEAAMKSHQLQAPQCKPVSAVTNSKEDESSGRRDFKQSFTDLIRAKIDFDSQFIQFNALMSENCHAEDFQSFYKIYCAANSSSKPKTVSMRVLTITKTNFIDSSSSEKCTSSYCAKIAVIFYSRHRHWLLIKAAAIPTSFDENDSLRAAVAAASLIGKKPKSNGPSEHSDAPVVWPAMRCRSYAPSSVLPDQFWQRDCTDGNSGLKTAASQAQLLSRCRILGAARRSNSSSSRDACKNVHYTAARVMAENNGDNNHQLMMSSNNMINNHLPQRCKNQWVRLNVGGTYFLTAKTTLTRDPNSFLCRLCQEDSELISDRDDTGAYLIDRDPTYFSPILNYLRHGKLVINKDLAEEGVLEEAEFYNITELIRLVKEKIILRDTRPIRDSKKHVYRVIQCHEDELTQMVSTMSDGWKFEQLINIGSQYNYSNDDHAEFLCVVSREYGPSQLSAKEQESTDRVKHHSTRKKLRSPDIKKKKKICMPNCRLSDIMLLVLWSRYCSKKARACNIRVGYRLSTAAARAFLDSGRSSRGSRPANPVNSPASAPGSSRATTMTFAVFDNSLYEPARNQPVRHSATSTTLGSNQDNFIFYIITYNINEYTYTHTQTHTYAGAHTLPLYICARLDTSYLRIPLPPTP</sequence>
<feature type="domain" description="BTB" evidence="3">
    <location>
        <begin position="467"/>
        <end position="569"/>
    </location>
</feature>
<evidence type="ECO:0000256" key="2">
    <source>
        <dbReference type="SAM" id="MobiDB-lite"/>
    </source>
</evidence>
<name>A0A6H5IPN0_9HYME</name>
<feature type="compositionally biased region" description="Polar residues" evidence="2">
    <location>
        <begin position="1"/>
        <end position="14"/>
    </location>
</feature>
<dbReference type="GO" id="GO:0031463">
    <property type="term" value="C:Cul3-RING ubiquitin ligase complex"/>
    <property type="evidence" value="ECO:0007669"/>
    <property type="project" value="TreeGrafter"/>
</dbReference>
<dbReference type="Gene3D" id="3.30.710.10">
    <property type="entry name" value="Potassium Channel Kv1.1, Chain A"/>
    <property type="match status" value="1"/>
</dbReference>
<dbReference type="GO" id="GO:0097602">
    <property type="term" value="F:cullin family protein binding"/>
    <property type="evidence" value="ECO:0007669"/>
    <property type="project" value="TreeGrafter"/>
</dbReference>
<dbReference type="FunFam" id="3.30.70.2000:FF:000001">
    <property type="entry name" value="Potassium channel tetramerization domain-containing 17"/>
    <property type="match status" value="1"/>
</dbReference>
<dbReference type="GO" id="GO:0043161">
    <property type="term" value="P:proteasome-mediated ubiquitin-dependent protein catabolic process"/>
    <property type="evidence" value="ECO:0007669"/>
    <property type="project" value="TreeGrafter"/>
</dbReference>
<dbReference type="InterPro" id="IPR003131">
    <property type="entry name" value="T1-type_BTB"/>
</dbReference>
<dbReference type="EMBL" id="CADCXV010000955">
    <property type="protein sequence ID" value="CAB0039361.1"/>
    <property type="molecule type" value="Genomic_DNA"/>
</dbReference>
<dbReference type="SUPFAM" id="SSF54695">
    <property type="entry name" value="POZ domain"/>
    <property type="match status" value="1"/>
</dbReference>
<protein>
    <recommendedName>
        <fullName evidence="3">BTB domain-containing protein</fullName>
    </recommendedName>
</protein>
<evidence type="ECO:0000259" key="3">
    <source>
        <dbReference type="SMART" id="SM00225"/>
    </source>
</evidence>
<evidence type="ECO:0000313" key="4">
    <source>
        <dbReference type="EMBL" id="CAB0039361.1"/>
    </source>
</evidence>
<keyword evidence="5" id="KW-1185">Reference proteome</keyword>